<protein>
    <submittedName>
        <fullName evidence="1">Uncharacterized protein</fullName>
    </submittedName>
</protein>
<comment type="caution">
    <text evidence="1">The sequence shown here is derived from an EMBL/GenBank/DDBJ whole genome shotgun (WGS) entry which is preliminary data.</text>
</comment>
<sequence length="87" mass="9545">MDGNGQGSKKACAHQLVFFVCRLGGILSLRNLTVLGQLACPGQFLRILYLVRIIFFGDQLIDDPNQQHAGEKGNHRGYRSLFVAQGG</sequence>
<organism evidence="1">
    <name type="scientific">bioreactor metagenome</name>
    <dbReference type="NCBI Taxonomy" id="1076179"/>
    <lineage>
        <taxon>unclassified sequences</taxon>
        <taxon>metagenomes</taxon>
        <taxon>ecological metagenomes</taxon>
    </lineage>
</organism>
<accession>A0A645HWM4</accession>
<dbReference type="EMBL" id="VSSQ01095724">
    <property type="protein sequence ID" value="MPN39733.1"/>
    <property type="molecule type" value="Genomic_DNA"/>
</dbReference>
<reference evidence="1" key="1">
    <citation type="submission" date="2019-08" db="EMBL/GenBank/DDBJ databases">
        <authorList>
            <person name="Kucharzyk K."/>
            <person name="Murdoch R.W."/>
            <person name="Higgins S."/>
            <person name="Loffler F."/>
        </authorList>
    </citation>
    <scope>NUCLEOTIDE SEQUENCE</scope>
</reference>
<proteinExistence type="predicted"/>
<name>A0A645HWM4_9ZZZZ</name>
<dbReference type="AlphaFoldDB" id="A0A645HWM4"/>
<evidence type="ECO:0000313" key="1">
    <source>
        <dbReference type="EMBL" id="MPN39733.1"/>
    </source>
</evidence>
<gene>
    <name evidence="1" type="ORF">SDC9_187262</name>
</gene>